<evidence type="ECO:0000313" key="1">
    <source>
        <dbReference type="EMBL" id="CCV09062.1"/>
    </source>
</evidence>
<protein>
    <submittedName>
        <fullName evidence="1">Uncharacterized protein</fullName>
    </submittedName>
</protein>
<comment type="caution">
    <text evidence="1">The sequence shown here is derived from an EMBL/GenBank/DDBJ whole genome shotgun (WGS) entry which is preliminary data.</text>
</comment>
<dbReference type="Proteomes" id="UP000012062">
    <property type="component" value="Unassembled WGS sequence"/>
</dbReference>
<organism evidence="1 2">
    <name type="scientific">Mesorhizobium metallidurans STM 2683</name>
    <dbReference type="NCBI Taxonomy" id="1297569"/>
    <lineage>
        <taxon>Bacteria</taxon>
        <taxon>Pseudomonadati</taxon>
        <taxon>Pseudomonadota</taxon>
        <taxon>Alphaproteobacteria</taxon>
        <taxon>Hyphomicrobiales</taxon>
        <taxon>Phyllobacteriaceae</taxon>
        <taxon>Mesorhizobium</taxon>
    </lineage>
</organism>
<dbReference type="EMBL" id="CAUM01000153">
    <property type="protein sequence ID" value="CCV09062.1"/>
    <property type="molecule type" value="Genomic_DNA"/>
</dbReference>
<proteinExistence type="predicted"/>
<dbReference type="AlphaFoldDB" id="M5EXY3"/>
<accession>M5EXY3</accession>
<keyword evidence="2" id="KW-1185">Reference proteome</keyword>
<gene>
    <name evidence="1" type="ORF">MESS2_820002</name>
</gene>
<sequence length="73" mass="8109">MRRPMTRLILFVRMDVMVVVAHLTKLRSLVRAGKVAAAGPRSQLDIVSVAILGEWKPHDEHKTGQAGALHRQS</sequence>
<reference evidence="1 2" key="1">
    <citation type="submission" date="2013-02" db="EMBL/GenBank/DDBJ databases">
        <authorList>
            <person name="Genoscope - CEA"/>
        </authorList>
    </citation>
    <scope>NUCLEOTIDE SEQUENCE [LARGE SCALE GENOMIC DNA]</scope>
    <source>
        <strain evidence="1 2">STM 2683</strain>
    </source>
</reference>
<evidence type="ECO:0000313" key="2">
    <source>
        <dbReference type="Proteomes" id="UP000012062"/>
    </source>
</evidence>
<name>M5EXY3_9HYPH</name>